<comment type="subcellular location">
    <subcellularLocation>
        <location evidence="1">Cell membrane</location>
        <topology evidence="1">Multi-pass membrane protein</topology>
    </subcellularLocation>
</comment>
<comment type="similarity">
    <text evidence="2">Belongs to the GSP F family.</text>
</comment>
<keyword evidence="4 7" id="KW-0812">Transmembrane</keyword>
<dbReference type="Gene3D" id="1.20.81.30">
    <property type="entry name" value="Type II secretion system (T2SS), domain F"/>
    <property type="match status" value="2"/>
</dbReference>
<feature type="transmembrane region" description="Helical" evidence="7">
    <location>
        <begin position="123"/>
        <end position="142"/>
    </location>
</feature>
<feature type="transmembrane region" description="Helical" evidence="7">
    <location>
        <begin position="179"/>
        <end position="198"/>
    </location>
</feature>
<evidence type="ECO:0000313" key="9">
    <source>
        <dbReference type="EMBL" id="MCW3782575.1"/>
    </source>
</evidence>
<dbReference type="RefSeq" id="WP_264772308.1">
    <property type="nucleotide sequence ID" value="NZ_JAPDOG010000011.1"/>
</dbReference>
<evidence type="ECO:0000256" key="4">
    <source>
        <dbReference type="ARBA" id="ARBA00022692"/>
    </source>
</evidence>
<protein>
    <submittedName>
        <fullName evidence="9">Type II secretion system F family protein</fullName>
    </submittedName>
</protein>
<evidence type="ECO:0000256" key="7">
    <source>
        <dbReference type="SAM" id="Phobius"/>
    </source>
</evidence>
<dbReference type="InterPro" id="IPR042094">
    <property type="entry name" value="T2SS_GspF_sf"/>
</dbReference>
<evidence type="ECO:0000259" key="8">
    <source>
        <dbReference type="Pfam" id="PF00482"/>
    </source>
</evidence>
<sequence>MIYKPTNFEKKVAKFQFGYKARTDMYNQLIALLGTGMPKTDAIQMSWDVASMEGKKPKEAIAIVLQDIIQGMKNGLSLGQAMKAWVPQEDVMVFEAIENSDDFVANLKEYLEMLEKKKKIKSTISGGLAYPAVLVLMVYGIMTYFGKNVVPQIAQLLPIEKWQGAAKFLTFMYNFANHYAIPTVVVFLTIVGIIMASLPRWADKGRGIADKMPIYSTYRMYTGISFLMSMASLIQGGMPAVQAIDRLRPSATPYVAHRLFKVRNQMLNGNNFGAALYKAGTGWPDQKMNLNIKIFAETQDLSAQLAKLSKSWIDVAQANISKTMAVLRTAAMMMVFLTIMGIVGGVYALQDQIATSVQSQ</sequence>
<evidence type="ECO:0000256" key="1">
    <source>
        <dbReference type="ARBA" id="ARBA00004651"/>
    </source>
</evidence>
<dbReference type="EMBL" id="JAPDOG010000011">
    <property type="protein sequence ID" value="MCW3782575.1"/>
    <property type="molecule type" value="Genomic_DNA"/>
</dbReference>
<dbReference type="Pfam" id="PF00482">
    <property type="entry name" value="T2SSF"/>
    <property type="match status" value="2"/>
</dbReference>
<evidence type="ECO:0000256" key="6">
    <source>
        <dbReference type="ARBA" id="ARBA00023136"/>
    </source>
</evidence>
<dbReference type="InterPro" id="IPR018076">
    <property type="entry name" value="T2SS_GspF_dom"/>
</dbReference>
<dbReference type="InterPro" id="IPR003004">
    <property type="entry name" value="GspF/PilC"/>
</dbReference>
<comment type="caution">
    <text evidence="9">The sequence shown here is derived from an EMBL/GenBank/DDBJ whole genome shotgun (WGS) entry which is preliminary data.</text>
</comment>
<evidence type="ECO:0000313" key="10">
    <source>
        <dbReference type="Proteomes" id="UP001207582"/>
    </source>
</evidence>
<accession>A0ABT3J532</accession>
<name>A0ABT3J532_9RHOB</name>
<keyword evidence="6 7" id="KW-0472">Membrane</keyword>
<dbReference type="Proteomes" id="UP001207582">
    <property type="component" value="Unassembled WGS sequence"/>
</dbReference>
<keyword evidence="5 7" id="KW-1133">Transmembrane helix</keyword>
<proteinExistence type="inferred from homology"/>
<feature type="domain" description="Type II secretion system protein GspF" evidence="8">
    <location>
        <begin position="26"/>
        <end position="143"/>
    </location>
</feature>
<evidence type="ECO:0000256" key="5">
    <source>
        <dbReference type="ARBA" id="ARBA00022989"/>
    </source>
</evidence>
<evidence type="ECO:0000256" key="2">
    <source>
        <dbReference type="ARBA" id="ARBA00005745"/>
    </source>
</evidence>
<dbReference type="PANTHER" id="PTHR30012:SF0">
    <property type="entry name" value="TYPE II SECRETION SYSTEM PROTEIN F-RELATED"/>
    <property type="match status" value="1"/>
</dbReference>
<evidence type="ECO:0000256" key="3">
    <source>
        <dbReference type="ARBA" id="ARBA00022475"/>
    </source>
</evidence>
<gene>
    <name evidence="9" type="ORF">OM960_13365</name>
</gene>
<dbReference type="PANTHER" id="PTHR30012">
    <property type="entry name" value="GENERAL SECRETION PATHWAY PROTEIN"/>
    <property type="match status" value="1"/>
</dbReference>
<feature type="transmembrane region" description="Helical" evidence="7">
    <location>
        <begin position="330"/>
        <end position="349"/>
    </location>
</feature>
<feature type="transmembrane region" description="Helical" evidence="7">
    <location>
        <begin position="218"/>
        <end position="238"/>
    </location>
</feature>
<reference evidence="9 10" key="1">
    <citation type="submission" date="2022-10" db="EMBL/GenBank/DDBJ databases">
        <title>Defluviimonas sp. CAU 1641 isolated from mud.</title>
        <authorList>
            <person name="Kim W."/>
        </authorList>
    </citation>
    <scope>NUCLEOTIDE SEQUENCE [LARGE SCALE GENOMIC DNA]</scope>
    <source>
        <strain evidence="9 10">CAU 1641</strain>
    </source>
</reference>
<feature type="domain" description="Type II secretion system protein GspF" evidence="8">
    <location>
        <begin position="226"/>
        <end position="347"/>
    </location>
</feature>
<keyword evidence="10" id="KW-1185">Reference proteome</keyword>
<organism evidence="9 10">
    <name type="scientific">Defluviimonas salinarum</name>
    <dbReference type="NCBI Taxonomy" id="2992147"/>
    <lineage>
        <taxon>Bacteria</taxon>
        <taxon>Pseudomonadati</taxon>
        <taxon>Pseudomonadota</taxon>
        <taxon>Alphaproteobacteria</taxon>
        <taxon>Rhodobacterales</taxon>
        <taxon>Paracoccaceae</taxon>
        <taxon>Albidovulum</taxon>
    </lineage>
</organism>
<keyword evidence="3" id="KW-1003">Cell membrane</keyword>